<reference evidence="2" key="1">
    <citation type="journal article" date="2023" name="Front. Plant Sci.">
        <title>Chromosomal-level genome assembly of Melastoma candidum provides insights into trichome evolution.</title>
        <authorList>
            <person name="Zhong Y."/>
            <person name="Wu W."/>
            <person name="Sun C."/>
            <person name="Zou P."/>
            <person name="Liu Y."/>
            <person name="Dai S."/>
            <person name="Zhou R."/>
        </authorList>
    </citation>
    <scope>NUCLEOTIDE SEQUENCE [LARGE SCALE GENOMIC DNA]</scope>
</reference>
<sequence>MGLGDRTDTYDIVYHGQGGDFVVCLKDKNATFFKDQDAIETSLPLLFRQIVAITIVSSALSMVLRPFHQPRFVADITAGILLGPSAISKYRNFIDQVFPFASAPILESFTYLGGVYYIFLVGLEMNQTPILRIGKKSVVIAVSGILVPLAVGFCSFYVITPSNRTASTAAGLKGAFLWGVTLTGTNLPELTRILSDLKLLRMDIGRTALSSAFLSEIGTWLFLAIVMMVARTKILYVAISSIGFILLSIFAVRPGLMWLIRKTSDPEEDYKESHVRYVLCGVLLFGFITDGLGLTSLFGAFMFGFILPGGHLAMAVRERLEKVTSWILIPLYCMLIGLRCNVLNMFPKEKSFAHLMLFMVISWAAKFIATFLVSLRYGTKPREAFTLGVLMNTKGLLSVFVLNIGRDYRLLVVENFTMMILTVVVMTMTVPLIIKHAYKHRKRTMVHKYRTIQSTGIDSPLRILMCIHSTRNIRGSIYLLQLSQGTRQYPIRAFAVHLVELTERTSATMLVIQDSYRSSSSDLTRAAAKAESEQIVEAFEDYESQSDNAFSFEALTALSPYTTMHVDICSIAEDKRTNIIIIPFHVQGDKNIKADDMNSSVRMVNQNVLAYAPCSVGLLVNRGLGMSNQGVSCIILFFIGGPDDREALSYAWRMSALPEVHLTVVRFIPGEHAQTEETYDILNDEHDPSKLMPMQKRQADLDQEFIGEFKFRNENNNSITYSEETVNNGEETMKSIKNIMEQDLYDMCITGQGDGRTSPLVSGLSGLVEFQEMGAIGDAIVTSNFASNTSVLIIQQFGNHALRGRKGGGQNMFNDLLG</sequence>
<comment type="caution">
    <text evidence="1">The sequence shown here is derived from an EMBL/GenBank/DDBJ whole genome shotgun (WGS) entry which is preliminary data.</text>
</comment>
<organism evidence="1 2">
    <name type="scientific">Melastoma candidum</name>
    <dbReference type="NCBI Taxonomy" id="119954"/>
    <lineage>
        <taxon>Eukaryota</taxon>
        <taxon>Viridiplantae</taxon>
        <taxon>Streptophyta</taxon>
        <taxon>Embryophyta</taxon>
        <taxon>Tracheophyta</taxon>
        <taxon>Spermatophyta</taxon>
        <taxon>Magnoliopsida</taxon>
        <taxon>eudicotyledons</taxon>
        <taxon>Gunneridae</taxon>
        <taxon>Pentapetalae</taxon>
        <taxon>rosids</taxon>
        <taxon>malvids</taxon>
        <taxon>Myrtales</taxon>
        <taxon>Melastomataceae</taxon>
        <taxon>Melastomatoideae</taxon>
        <taxon>Melastomateae</taxon>
        <taxon>Melastoma</taxon>
    </lineage>
</organism>
<name>A0ACB9R1C8_9MYRT</name>
<evidence type="ECO:0000313" key="1">
    <source>
        <dbReference type="EMBL" id="KAI4371616.1"/>
    </source>
</evidence>
<proteinExistence type="predicted"/>
<gene>
    <name evidence="1" type="ORF">MLD38_009944</name>
</gene>
<dbReference type="EMBL" id="CM042883">
    <property type="protein sequence ID" value="KAI4371616.1"/>
    <property type="molecule type" value="Genomic_DNA"/>
</dbReference>
<protein>
    <submittedName>
        <fullName evidence="1">Uncharacterized protein</fullName>
    </submittedName>
</protein>
<keyword evidence="2" id="KW-1185">Reference proteome</keyword>
<dbReference type="Proteomes" id="UP001057402">
    <property type="component" value="Chromosome 4"/>
</dbReference>
<accession>A0ACB9R1C8</accession>
<evidence type="ECO:0000313" key="2">
    <source>
        <dbReference type="Proteomes" id="UP001057402"/>
    </source>
</evidence>